<gene>
    <name evidence="2" type="primary">10</name>
    <name evidence="2" type="ORF">SEA_LUKER_10</name>
</gene>
<evidence type="ECO:0000313" key="3">
    <source>
        <dbReference type="Proteomes" id="UP000316521"/>
    </source>
</evidence>
<dbReference type="EMBL" id="MK919477">
    <property type="protein sequence ID" value="QDH48258.1"/>
    <property type="molecule type" value="Genomic_DNA"/>
</dbReference>
<organism evidence="2 3">
    <name type="scientific">Gordonia phage Luker</name>
    <dbReference type="NCBI Taxonomy" id="2591188"/>
    <lineage>
        <taxon>Viruses</taxon>
        <taxon>Duplodnaviria</taxon>
        <taxon>Heunggongvirae</taxon>
        <taxon>Uroviricota</taxon>
        <taxon>Caudoviricetes</taxon>
        <taxon>Woesvirus</taxon>
        <taxon>Woesvirus woes</taxon>
    </lineage>
</organism>
<proteinExistence type="predicted"/>
<reference evidence="2 3" key="1">
    <citation type="submission" date="2019-05" db="EMBL/GenBank/DDBJ databases">
        <authorList>
            <person name="Hammer B.W."/>
            <person name="Cai D."/>
            <person name="Callewaert L."/>
            <person name="Jia Z."/>
            <person name="Mastando B.J."/>
            <person name="Roup H.M."/>
            <person name="Scanlon C.J."/>
            <person name="Searly J."/>
            <person name="Wood L.E."/>
            <person name="Butela K.A."/>
            <person name="Garlena R.A."/>
            <person name="Russell D.A."/>
            <person name="Pope W.H."/>
            <person name="Jacobs-Sera D."/>
            <person name="Hatfull G.F."/>
        </authorList>
    </citation>
    <scope>NUCLEOTIDE SEQUENCE [LARGE SCALE GENOMIC DNA]</scope>
</reference>
<sequence length="112" mass="12888">MLLTHNRKTGAMKPESRHPLRCTCRTQPLLAYYGRNNRGRAFVHVASFKNKRPISQVYTTAPISVWCPVCGKWWNIFVKNEKLTAEERQSAPPVPEQKSKSRVLLDNPPNDQ</sequence>
<evidence type="ECO:0000313" key="2">
    <source>
        <dbReference type="EMBL" id="QDH48258.1"/>
    </source>
</evidence>
<feature type="region of interest" description="Disordered" evidence="1">
    <location>
        <begin position="85"/>
        <end position="112"/>
    </location>
</feature>
<protein>
    <submittedName>
        <fullName evidence="2">Uncharacterized protein</fullName>
    </submittedName>
</protein>
<dbReference type="Proteomes" id="UP000316521">
    <property type="component" value="Segment"/>
</dbReference>
<accession>A0A514A4R4</accession>
<name>A0A514A4R4_9CAUD</name>
<evidence type="ECO:0000256" key="1">
    <source>
        <dbReference type="SAM" id="MobiDB-lite"/>
    </source>
</evidence>